<comment type="catalytic activity">
    <reaction evidence="8">
        <text>L-threonyl-[protein] + ATP = O-phospho-L-threonyl-[protein] + ADP + H(+)</text>
        <dbReference type="Rhea" id="RHEA:46608"/>
        <dbReference type="Rhea" id="RHEA-COMP:11060"/>
        <dbReference type="Rhea" id="RHEA-COMP:11605"/>
        <dbReference type="ChEBI" id="CHEBI:15378"/>
        <dbReference type="ChEBI" id="CHEBI:30013"/>
        <dbReference type="ChEBI" id="CHEBI:30616"/>
        <dbReference type="ChEBI" id="CHEBI:61977"/>
        <dbReference type="ChEBI" id="CHEBI:456216"/>
        <dbReference type="EC" id="2.7.11.11"/>
    </reaction>
</comment>
<evidence type="ECO:0000256" key="7">
    <source>
        <dbReference type="ARBA" id="ARBA00022840"/>
    </source>
</evidence>
<proteinExistence type="inferred from homology"/>
<organism evidence="14 15">
    <name type="scientific">Stentor coeruleus</name>
    <dbReference type="NCBI Taxonomy" id="5963"/>
    <lineage>
        <taxon>Eukaryota</taxon>
        <taxon>Sar</taxon>
        <taxon>Alveolata</taxon>
        <taxon>Ciliophora</taxon>
        <taxon>Postciliodesmatophora</taxon>
        <taxon>Heterotrichea</taxon>
        <taxon>Heterotrichida</taxon>
        <taxon>Stentoridae</taxon>
        <taxon>Stentor</taxon>
    </lineage>
</organism>
<protein>
    <recommendedName>
        <fullName evidence="2">cAMP-dependent protein kinase</fullName>
        <ecNumber evidence="2">2.7.11.11</ecNumber>
    </recommendedName>
</protein>
<dbReference type="PROSITE" id="PS00108">
    <property type="entry name" value="PROTEIN_KINASE_ST"/>
    <property type="match status" value="1"/>
</dbReference>
<dbReference type="InterPro" id="IPR017441">
    <property type="entry name" value="Protein_kinase_ATP_BS"/>
</dbReference>
<dbReference type="Gene3D" id="3.30.200.20">
    <property type="entry name" value="Phosphorylase Kinase, domain 1"/>
    <property type="match status" value="1"/>
</dbReference>
<dbReference type="PANTHER" id="PTHR24353">
    <property type="entry name" value="CYCLIC NUCLEOTIDE-DEPENDENT PROTEIN KINASE"/>
    <property type="match status" value="1"/>
</dbReference>
<evidence type="ECO:0000313" key="14">
    <source>
        <dbReference type="EMBL" id="OMJ91123.1"/>
    </source>
</evidence>
<dbReference type="FunFam" id="1.10.510.10:FF:000571">
    <property type="entry name" value="Maternal embryonic leucine zipper kinase"/>
    <property type="match status" value="1"/>
</dbReference>
<dbReference type="SUPFAM" id="SSF50729">
    <property type="entry name" value="PH domain-like"/>
    <property type="match status" value="1"/>
</dbReference>
<evidence type="ECO:0000256" key="1">
    <source>
        <dbReference type="ARBA" id="ARBA00011245"/>
    </source>
</evidence>
<dbReference type="InterPro" id="IPR000719">
    <property type="entry name" value="Prot_kinase_dom"/>
</dbReference>
<keyword evidence="4" id="KW-0808">Transferase</keyword>
<comment type="subunit">
    <text evidence="1">Monomer.</text>
</comment>
<comment type="catalytic activity">
    <reaction evidence="9">
        <text>L-seryl-[protein] + ATP = O-phospho-L-seryl-[protein] + ADP + H(+)</text>
        <dbReference type="Rhea" id="RHEA:17989"/>
        <dbReference type="Rhea" id="RHEA-COMP:9863"/>
        <dbReference type="Rhea" id="RHEA-COMP:11604"/>
        <dbReference type="ChEBI" id="CHEBI:15378"/>
        <dbReference type="ChEBI" id="CHEBI:29999"/>
        <dbReference type="ChEBI" id="CHEBI:30616"/>
        <dbReference type="ChEBI" id="CHEBI:83421"/>
        <dbReference type="ChEBI" id="CHEBI:456216"/>
        <dbReference type="EC" id="2.7.11.11"/>
    </reaction>
</comment>
<evidence type="ECO:0000256" key="9">
    <source>
        <dbReference type="ARBA" id="ARBA00047454"/>
    </source>
</evidence>
<dbReference type="CDD" id="cd05123">
    <property type="entry name" value="STKc_AGC"/>
    <property type="match status" value="1"/>
</dbReference>
<dbReference type="PROSITE" id="PS00107">
    <property type="entry name" value="PROTEIN_KINASE_ATP"/>
    <property type="match status" value="1"/>
</dbReference>
<evidence type="ECO:0000256" key="10">
    <source>
        <dbReference type="PROSITE-ProRule" id="PRU10141"/>
    </source>
</evidence>
<sequence length="409" mass="47186">MAVKTTIDDYEFIKLLGSGAFAQVYLMRDKSNQKFYAVKKTSKSLLKREGKIEHAFRERELLSSLNHKGIVKLYKAFHDTSSLYLVTEYCSKETLSKLLDRHGVTFPYSLVKYYAAEMVEILSVLRQSNIIHRDIKPENFLITQDNHLKLVDFNCAKKISSRRTMRNTFVGTLSYVAPEIIKNSRTIGHEVDLWSLGCLIYQMIIGKLPFNATSQEEIYENILQGNFCMGNDVPAEAQSLIKSLLLADPESRLGSNSLAELKAHPFFEGINFEGLWDRQVPNVIEEIRKDEKTQHQDSDNSSKGFIIRNNEENKRPYEGVKIIIEGKIQMKKNIFISRNWKMIVTDEPKIKMFSLKTKEERGEIDVKSISNVKTTKTNRFTIVTPKKNYDFTVDNPDSWVSVIRKVMNK</sequence>
<reference evidence="14 15" key="1">
    <citation type="submission" date="2016-11" db="EMBL/GenBank/DDBJ databases">
        <title>The macronuclear genome of Stentor coeruleus: a giant cell with tiny introns.</title>
        <authorList>
            <person name="Slabodnick M."/>
            <person name="Ruby J.G."/>
            <person name="Reiff S.B."/>
            <person name="Swart E.C."/>
            <person name="Gosai S."/>
            <person name="Prabakaran S."/>
            <person name="Witkowska E."/>
            <person name="Larue G.E."/>
            <person name="Fisher S."/>
            <person name="Freeman R.M."/>
            <person name="Gunawardena J."/>
            <person name="Chu W."/>
            <person name="Stover N.A."/>
            <person name="Gregory B.D."/>
            <person name="Nowacki M."/>
            <person name="Derisi J."/>
            <person name="Roy S.W."/>
            <person name="Marshall W.F."/>
            <person name="Sood P."/>
        </authorList>
    </citation>
    <scope>NUCLEOTIDE SEQUENCE [LARGE SCALE GENOMIC DNA]</scope>
    <source>
        <strain evidence="14">WM001</strain>
    </source>
</reference>
<keyword evidence="6" id="KW-0418">Kinase</keyword>
<keyword evidence="5 10" id="KW-0547">Nucleotide-binding</keyword>
<dbReference type="PROSITE" id="PS50011">
    <property type="entry name" value="PROTEIN_KINASE_DOM"/>
    <property type="match status" value="1"/>
</dbReference>
<dbReference type="GO" id="GO:0004674">
    <property type="term" value="F:protein serine/threonine kinase activity"/>
    <property type="evidence" value="ECO:0007669"/>
    <property type="project" value="UniProtKB-KW"/>
</dbReference>
<evidence type="ECO:0000313" key="15">
    <source>
        <dbReference type="Proteomes" id="UP000187209"/>
    </source>
</evidence>
<dbReference type="Gene3D" id="2.30.29.30">
    <property type="entry name" value="Pleckstrin-homology domain (PH domain)/Phosphotyrosine-binding domain (PTB)"/>
    <property type="match status" value="1"/>
</dbReference>
<dbReference type="InterPro" id="IPR011009">
    <property type="entry name" value="Kinase-like_dom_sf"/>
</dbReference>
<feature type="compositionally biased region" description="Basic and acidic residues" evidence="12">
    <location>
        <begin position="289"/>
        <end position="300"/>
    </location>
</feature>
<evidence type="ECO:0000256" key="12">
    <source>
        <dbReference type="SAM" id="MobiDB-lite"/>
    </source>
</evidence>
<dbReference type="SMART" id="SM00220">
    <property type="entry name" value="S_TKc"/>
    <property type="match status" value="1"/>
</dbReference>
<accession>A0A1R2CQ62</accession>
<dbReference type="InterPro" id="IPR033931">
    <property type="entry name" value="PDK1-typ_PH"/>
</dbReference>
<evidence type="ECO:0000259" key="13">
    <source>
        <dbReference type="PROSITE" id="PS50011"/>
    </source>
</evidence>
<dbReference type="Gene3D" id="1.10.510.10">
    <property type="entry name" value="Transferase(Phosphotransferase) domain 1"/>
    <property type="match status" value="1"/>
</dbReference>
<evidence type="ECO:0000256" key="3">
    <source>
        <dbReference type="ARBA" id="ARBA00022527"/>
    </source>
</evidence>
<dbReference type="InterPro" id="IPR008271">
    <property type="entry name" value="Ser/Thr_kinase_AS"/>
</dbReference>
<keyword evidence="7 10" id="KW-0067">ATP-binding</keyword>
<dbReference type="FunFam" id="3.30.200.20:FF:000042">
    <property type="entry name" value="Aurora kinase A"/>
    <property type="match status" value="1"/>
</dbReference>
<feature type="region of interest" description="Disordered" evidence="12">
    <location>
        <begin position="289"/>
        <end position="309"/>
    </location>
</feature>
<dbReference type="OrthoDB" id="432647at2759"/>
<comment type="caution">
    <text evidence="14">The sequence shown here is derived from an EMBL/GenBank/DDBJ whole genome shotgun (WGS) entry which is preliminary data.</text>
</comment>
<comment type="similarity">
    <text evidence="11">Belongs to the protein kinase superfamily.</text>
</comment>
<dbReference type="SUPFAM" id="SSF56112">
    <property type="entry name" value="Protein kinase-like (PK-like)"/>
    <property type="match status" value="1"/>
</dbReference>
<evidence type="ECO:0000256" key="2">
    <source>
        <dbReference type="ARBA" id="ARBA00012444"/>
    </source>
</evidence>
<dbReference type="EC" id="2.7.11.11" evidence="2"/>
<evidence type="ECO:0000256" key="6">
    <source>
        <dbReference type="ARBA" id="ARBA00022777"/>
    </source>
</evidence>
<dbReference type="Proteomes" id="UP000187209">
    <property type="component" value="Unassembled WGS sequence"/>
</dbReference>
<feature type="binding site" evidence="10">
    <location>
        <position position="40"/>
    </location>
    <ligand>
        <name>ATP</name>
        <dbReference type="ChEBI" id="CHEBI:30616"/>
    </ligand>
</feature>
<dbReference type="GO" id="GO:0005524">
    <property type="term" value="F:ATP binding"/>
    <property type="evidence" value="ECO:0007669"/>
    <property type="project" value="UniProtKB-UniRule"/>
</dbReference>
<dbReference type="EMBL" id="MPUH01000088">
    <property type="protein sequence ID" value="OMJ91123.1"/>
    <property type="molecule type" value="Genomic_DNA"/>
</dbReference>
<dbReference type="AlphaFoldDB" id="A0A1R2CQ62"/>
<evidence type="ECO:0000256" key="11">
    <source>
        <dbReference type="RuleBase" id="RU000304"/>
    </source>
</evidence>
<feature type="domain" description="Protein kinase" evidence="13">
    <location>
        <begin position="10"/>
        <end position="267"/>
    </location>
</feature>
<evidence type="ECO:0000256" key="5">
    <source>
        <dbReference type="ARBA" id="ARBA00022741"/>
    </source>
</evidence>
<keyword evidence="15" id="KW-1185">Reference proteome</keyword>
<evidence type="ECO:0000256" key="4">
    <source>
        <dbReference type="ARBA" id="ARBA00022679"/>
    </source>
</evidence>
<keyword evidence="3 11" id="KW-0723">Serine/threonine-protein kinase</keyword>
<dbReference type="Pfam" id="PF00069">
    <property type="entry name" value="Pkinase"/>
    <property type="match status" value="1"/>
</dbReference>
<dbReference type="InterPro" id="IPR011993">
    <property type="entry name" value="PH-like_dom_sf"/>
</dbReference>
<evidence type="ECO:0000256" key="8">
    <source>
        <dbReference type="ARBA" id="ARBA00047292"/>
    </source>
</evidence>
<dbReference type="InterPro" id="IPR045270">
    <property type="entry name" value="STKc_AGC"/>
</dbReference>
<gene>
    <name evidence="14" type="ORF">SteCoe_6387</name>
</gene>
<dbReference type="PANTHER" id="PTHR24353:SF153">
    <property type="entry name" value="CAMP-DEPENDENT PROTEIN KINASE CATALYTIC SUBUNIT 1"/>
    <property type="match status" value="1"/>
</dbReference>
<name>A0A1R2CQ62_9CILI</name>
<dbReference type="Pfam" id="PF14593">
    <property type="entry name" value="PH_3"/>
    <property type="match status" value="1"/>
</dbReference>